<feature type="region of interest" description="Disordered" evidence="1">
    <location>
        <begin position="253"/>
        <end position="288"/>
    </location>
</feature>
<evidence type="ECO:0000313" key="4">
    <source>
        <dbReference type="EMBL" id="SOC45982.1"/>
    </source>
</evidence>
<dbReference type="Pfam" id="PF03428">
    <property type="entry name" value="RP-C"/>
    <property type="match status" value="1"/>
</dbReference>
<keyword evidence="5" id="KW-1185">Reference proteome</keyword>
<dbReference type="EMBL" id="OBQD01000019">
    <property type="protein sequence ID" value="SOC45982.1"/>
    <property type="molecule type" value="Genomic_DNA"/>
</dbReference>
<evidence type="ECO:0000313" key="5">
    <source>
        <dbReference type="Proteomes" id="UP000219167"/>
    </source>
</evidence>
<dbReference type="RefSeq" id="WP_097142403.1">
    <property type="nucleotide sequence ID" value="NZ_OBQD01000019.1"/>
</dbReference>
<evidence type="ECO:0000259" key="3">
    <source>
        <dbReference type="Pfam" id="PF11800"/>
    </source>
</evidence>
<dbReference type="AlphaFoldDB" id="A0A285UVW7"/>
<name>A0A285UVW7_9HYPH</name>
<dbReference type="Pfam" id="PF11800">
    <property type="entry name" value="RP-C_C"/>
    <property type="match status" value="1"/>
</dbReference>
<proteinExistence type="predicted"/>
<dbReference type="InterPro" id="IPR005090">
    <property type="entry name" value="RepC_N"/>
</dbReference>
<reference evidence="4 5" key="1">
    <citation type="submission" date="2017-08" db="EMBL/GenBank/DDBJ databases">
        <authorList>
            <person name="de Groot N.N."/>
        </authorList>
    </citation>
    <scope>NUCLEOTIDE SEQUENCE [LARGE SCALE GENOMIC DNA]</scope>
    <source>
        <strain evidence="4 5">JC85</strain>
    </source>
</reference>
<dbReference type="NCBIfam" id="NF010396">
    <property type="entry name" value="PRK13824.1"/>
    <property type="match status" value="1"/>
</dbReference>
<sequence length="401" mass="43771">MESGYVTTPFGRRSMTLALVQRQKQAMEVPEGKTVDKWRVLRDAADARSLLGLQDRALAVLNALISFYPAQELSSDAGLVVFPSNAQLTARANGIAGTTLRKNLAALVDAGLIVRKDSPNGKRYARKNDDGAVEEAFGFSLAPLLARSEELAAMAQQVAAEHRRFRLLKDRLTVCRRDVRKLISAAIDEGAPGNWDTIENCYVEIVGRIPRRPTAENLENLADELALLREEVINRLEKQEFFKKSDGNDDVFGCHIQNSNTESSNELEPSSGKEQDGKSKRPVRKAGPINPLPLEMVLRACPESKPFGPNGVIGNWRDFMLAAITIRSMLGISPSAYEEACEIMGQAAAATVVACIYERAGHINSAGGYLRDLTGKAKRGEFSLGPMVMALLRTGSEKVEG</sequence>
<feature type="domain" description="Plasmid replication protein C N-terminal" evidence="2">
    <location>
        <begin position="13"/>
        <end position="186"/>
    </location>
</feature>
<organism evidence="4 5">
    <name type="scientific">Rhizobium subbaraonis</name>
    <dbReference type="NCBI Taxonomy" id="908946"/>
    <lineage>
        <taxon>Bacteria</taxon>
        <taxon>Pseudomonadati</taxon>
        <taxon>Pseudomonadota</taxon>
        <taxon>Alphaproteobacteria</taxon>
        <taxon>Hyphomicrobiales</taxon>
        <taxon>Rhizobiaceae</taxon>
        <taxon>Rhizobium/Agrobacterium group</taxon>
        <taxon>Rhizobium</taxon>
    </lineage>
</organism>
<protein>
    <submittedName>
        <fullName evidence="4">Replication initiation protein RepC</fullName>
    </submittedName>
</protein>
<dbReference type="NCBIfam" id="NF040974">
    <property type="entry name" value="RepABC_RepC"/>
    <property type="match status" value="1"/>
</dbReference>
<dbReference type="InterPro" id="IPR047611">
    <property type="entry name" value="RepABC_RepC"/>
</dbReference>
<feature type="domain" description="Plasmid replication protein C C-terminal" evidence="3">
    <location>
        <begin position="293"/>
        <end position="393"/>
    </location>
</feature>
<evidence type="ECO:0000256" key="1">
    <source>
        <dbReference type="SAM" id="MobiDB-lite"/>
    </source>
</evidence>
<dbReference type="Proteomes" id="UP000219167">
    <property type="component" value="Unassembled WGS sequence"/>
</dbReference>
<accession>A0A285UVW7</accession>
<feature type="compositionally biased region" description="Polar residues" evidence="1">
    <location>
        <begin position="256"/>
        <end position="268"/>
    </location>
</feature>
<evidence type="ECO:0000259" key="2">
    <source>
        <dbReference type="Pfam" id="PF03428"/>
    </source>
</evidence>
<dbReference type="OrthoDB" id="7488837at2"/>
<dbReference type="InterPro" id="IPR021760">
    <property type="entry name" value="RepC_C"/>
</dbReference>
<gene>
    <name evidence="4" type="ORF">SAMN05892877_11996</name>
</gene>